<protein>
    <submittedName>
        <fullName evidence="2">LANO_0F11386g1_1</fullName>
    </submittedName>
</protein>
<dbReference type="FunFam" id="3.90.180.10:FF:000038">
    <property type="entry name" value="Ast1p"/>
    <property type="match status" value="1"/>
</dbReference>
<reference evidence="3" key="1">
    <citation type="submission" date="2016-03" db="EMBL/GenBank/DDBJ databases">
        <authorList>
            <person name="Devillers Hugo."/>
        </authorList>
    </citation>
    <scope>NUCLEOTIDE SEQUENCE [LARGE SCALE GENOMIC DNA]</scope>
</reference>
<proteinExistence type="predicted"/>
<evidence type="ECO:0000313" key="3">
    <source>
        <dbReference type="Proteomes" id="UP000189911"/>
    </source>
</evidence>
<dbReference type="InterPro" id="IPR020843">
    <property type="entry name" value="ER"/>
</dbReference>
<dbReference type="PANTHER" id="PTHR43482">
    <property type="entry name" value="PROTEIN AST1-RELATED"/>
    <property type="match status" value="1"/>
</dbReference>
<dbReference type="OrthoDB" id="201656at2759"/>
<feature type="domain" description="Enoyl reductase (ER)" evidence="1">
    <location>
        <begin position="58"/>
        <end position="422"/>
    </location>
</feature>
<keyword evidence="3" id="KW-1185">Reference proteome</keyword>
<dbReference type="SUPFAM" id="SSF50129">
    <property type="entry name" value="GroES-like"/>
    <property type="match status" value="1"/>
</dbReference>
<dbReference type="SMART" id="SM00829">
    <property type="entry name" value="PKS_ER"/>
    <property type="match status" value="1"/>
</dbReference>
<gene>
    <name evidence="2" type="ORF">LANO_0F11386G</name>
</gene>
<dbReference type="AlphaFoldDB" id="A0A1G4KAU3"/>
<organism evidence="2 3">
    <name type="scientific">Lachancea nothofagi CBS 11611</name>
    <dbReference type="NCBI Taxonomy" id="1266666"/>
    <lineage>
        <taxon>Eukaryota</taxon>
        <taxon>Fungi</taxon>
        <taxon>Dikarya</taxon>
        <taxon>Ascomycota</taxon>
        <taxon>Saccharomycotina</taxon>
        <taxon>Saccharomycetes</taxon>
        <taxon>Saccharomycetales</taxon>
        <taxon>Saccharomycetaceae</taxon>
        <taxon>Lachancea</taxon>
    </lineage>
</organism>
<name>A0A1G4KAU3_9SACH</name>
<dbReference type="InterPro" id="IPR013154">
    <property type="entry name" value="ADH-like_N"/>
</dbReference>
<dbReference type="PANTHER" id="PTHR43482:SF1">
    <property type="entry name" value="PROTEIN AST1-RELATED"/>
    <property type="match status" value="1"/>
</dbReference>
<evidence type="ECO:0000313" key="2">
    <source>
        <dbReference type="EMBL" id="SCV01358.1"/>
    </source>
</evidence>
<dbReference type="EMBL" id="LT598452">
    <property type="protein sequence ID" value="SCV01358.1"/>
    <property type="molecule type" value="Genomic_DNA"/>
</dbReference>
<dbReference type="GO" id="GO:0016491">
    <property type="term" value="F:oxidoreductase activity"/>
    <property type="evidence" value="ECO:0007669"/>
    <property type="project" value="InterPro"/>
</dbReference>
<dbReference type="Pfam" id="PF13602">
    <property type="entry name" value="ADH_zinc_N_2"/>
    <property type="match status" value="1"/>
</dbReference>
<accession>A0A1G4KAU3</accession>
<evidence type="ECO:0000259" key="1">
    <source>
        <dbReference type="SMART" id="SM00829"/>
    </source>
</evidence>
<dbReference type="Gene3D" id="3.90.180.10">
    <property type="entry name" value="Medium-chain alcohol dehydrogenases, catalytic domain"/>
    <property type="match status" value="2"/>
</dbReference>
<dbReference type="Proteomes" id="UP000189911">
    <property type="component" value="Chromosome F"/>
</dbReference>
<dbReference type="InterPro" id="IPR011032">
    <property type="entry name" value="GroES-like_sf"/>
</dbReference>
<dbReference type="InterPro" id="IPR052585">
    <property type="entry name" value="Lipid_raft_assoc_Zn_ADH"/>
</dbReference>
<dbReference type="CDD" id="cd08247">
    <property type="entry name" value="AST1_like"/>
    <property type="match status" value="1"/>
</dbReference>
<dbReference type="Gene3D" id="3.40.50.720">
    <property type="entry name" value="NAD(P)-binding Rossmann-like Domain"/>
    <property type="match status" value="2"/>
</dbReference>
<dbReference type="Pfam" id="PF08240">
    <property type="entry name" value="ADH_N"/>
    <property type="match status" value="1"/>
</dbReference>
<sequence>MTEKILAKRDEFLKTQTINQDVPTPKEIPQLELLKRVPRPLRHVKYIPVKNLVFFSKHTTPQFSYETRIKTPIPKDTLIVQVRNSGLNPVDLKIINSYTRNMNREVGIGREFSGVITETGSDVRGQWKEGDEVYGVYFHPTLGVGTAQSSILVAPDKDVILRKPSNIGFQAAAGTLYCLGAARNILDGLESKGQLTPSSNILINGGTTSVAIFAIQLLKYHHRIPKKIVILCSEYGATFLKSQFPDLCDELIFVNYVMNARQIHKPLEDMISNHETISYDATTGQPISSPYDQGKFNVILDFIGGYQLIGHSNSLLEKNGAYVTTVGDYRTNYSKDVFNAWDNPSAGARKIFGKLLWTFDYTHFHFDPNAKYASKNGWAEKCAELVESEVVRCVVDKVYDWKKFEDALDYLKRGHCHGKVILEVERF</sequence>